<keyword evidence="2" id="KW-0418">Kinase</keyword>
<dbReference type="GO" id="GO:0016301">
    <property type="term" value="F:kinase activity"/>
    <property type="evidence" value="ECO:0007669"/>
    <property type="project" value="UniProtKB-KW"/>
</dbReference>
<proteinExistence type="predicted"/>
<accession>A0AAD8HEN9</accession>
<dbReference type="Proteomes" id="UP001237642">
    <property type="component" value="Unassembled WGS sequence"/>
</dbReference>
<feature type="region of interest" description="Disordered" evidence="1">
    <location>
        <begin position="1"/>
        <end position="27"/>
    </location>
</feature>
<dbReference type="AlphaFoldDB" id="A0AAD8HEN9"/>
<dbReference type="Pfam" id="PF15306">
    <property type="entry name" value="LIN37"/>
    <property type="match status" value="1"/>
</dbReference>
<evidence type="ECO:0000256" key="1">
    <source>
        <dbReference type="SAM" id="MobiDB-lite"/>
    </source>
</evidence>
<evidence type="ECO:0000313" key="2">
    <source>
        <dbReference type="EMBL" id="KAK1364705.1"/>
    </source>
</evidence>
<dbReference type="PANTHER" id="PTHR37173">
    <property type="entry name" value="HYDROXYPROLINE-RICH GLYCOPROTEIN FAMILY PROTEIN"/>
    <property type="match status" value="1"/>
</dbReference>
<dbReference type="InterPro" id="IPR028226">
    <property type="entry name" value="LIN37"/>
</dbReference>
<feature type="compositionally biased region" description="Basic and acidic residues" evidence="1">
    <location>
        <begin position="148"/>
        <end position="157"/>
    </location>
</feature>
<gene>
    <name evidence="2" type="ORF">POM88_040266</name>
</gene>
<feature type="compositionally biased region" description="Low complexity" evidence="1">
    <location>
        <begin position="100"/>
        <end position="109"/>
    </location>
</feature>
<dbReference type="PANTHER" id="PTHR37173:SF1">
    <property type="entry name" value="PROLINE-RICH FAMILY PROTEIN"/>
    <property type="match status" value="1"/>
</dbReference>
<keyword evidence="2" id="KW-0675">Receptor</keyword>
<name>A0AAD8HEN9_9APIA</name>
<protein>
    <submittedName>
        <fullName evidence="2">Proline-rich receptor-like protein kinase PERK8</fullName>
    </submittedName>
</protein>
<feature type="compositionally biased region" description="Low complexity" evidence="1">
    <location>
        <begin position="1"/>
        <end position="17"/>
    </location>
</feature>
<keyword evidence="2" id="KW-0808">Transferase</keyword>
<keyword evidence="3" id="KW-1185">Reference proteome</keyword>
<evidence type="ECO:0000313" key="3">
    <source>
        <dbReference type="Proteomes" id="UP001237642"/>
    </source>
</evidence>
<dbReference type="GO" id="GO:0017053">
    <property type="term" value="C:transcription repressor complex"/>
    <property type="evidence" value="ECO:0007669"/>
    <property type="project" value="InterPro"/>
</dbReference>
<feature type="compositionally biased region" description="Acidic residues" evidence="1">
    <location>
        <begin position="224"/>
        <end position="233"/>
    </location>
</feature>
<dbReference type="EMBL" id="JAUIZM010000009">
    <property type="protein sequence ID" value="KAK1364705.1"/>
    <property type="molecule type" value="Genomic_DNA"/>
</dbReference>
<sequence length="291" mass="32359">MTNPPTTGAGAGNTTTPRVYSTNQAVGKSPIHHFTTYRQQGVTHHNYPNLAPRGPPTQQQGMMYPLGSSGGRGFMPRGVPYGNPARVPYGMHIIRPTHMQQQQPQQQQQHGNSNNHNRPVGAGGVVRGIPVVSHPKVAASPSSNSDRNGYKDTRDINRDDSLATVRDRKVRITDGASLYAQCRSWLRNGLPEESQPQYLDGVKSLPRPLPIPVGDDQSPKEDGDKEEEEDIDVEQLSSKELLQTHIKRAKRVRARLREERLQRIARYKTRLALLLPPIVEQQLRNDTATGN</sequence>
<comment type="caution">
    <text evidence="2">The sequence shown here is derived from an EMBL/GenBank/DDBJ whole genome shotgun (WGS) entry which is preliminary data.</text>
</comment>
<reference evidence="2" key="2">
    <citation type="submission" date="2023-05" db="EMBL/GenBank/DDBJ databases">
        <authorList>
            <person name="Schelkunov M.I."/>
        </authorList>
    </citation>
    <scope>NUCLEOTIDE SEQUENCE</scope>
    <source>
        <strain evidence="2">Hsosn_3</strain>
        <tissue evidence="2">Leaf</tissue>
    </source>
</reference>
<reference evidence="2" key="1">
    <citation type="submission" date="2023-02" db="EMBL/GenBank/DDBJ databases">
        <title>Genome of toxic invasive species Heracleum sosnowskyi carries increased number of genes despite the absence of recent whole-genome duplications.</title>
        <authorList>
            <person name="Schelkunov M."/>
            <person name="Shtratnikova V."/>
            <person name="Makarenko M."/>
            <person name="Klepikova A."/>
            <person name="Omelchenko D."/>
            <person name="Novikova G."/>
            <person name="Obukhova E."/>
            <person name="Bogdanov V."/>
            <person name="Penin A."/>
            <person name="Logacheva M."/>
        </authorList>
    </citation>
    <scope>NUCLEOTIDE SEQUENCE</scope>
    <source>
        <strain evidence="2">Hsosn_3</strain>
        <tissue evidence="2">Leaf</tissue>
    </source>
</reference>
<organism evidence="2 3">
    <name type="scientific">Heracleum sosnowskyi</name>
    <dbReference type="NCBI Taxonomy" id="360622"/>
    <lineage>
        <taxon>Eukaryota</taxon>
        <taxon>Viridiplantae</taxon>
        <taxon>Streptophyta</taxon>
        <taxon>Embryophyta</taxon>
        <taxon>Tracheophyta</taxon>
        <taxon>Spermatophyta</taxon>
        <taxon>Magnoliopsida</taxon>
        <taxon>eudicotyledons</taxon>
        <taxon>Gunneridae</taxon>
        <taxon>Pentapetalae</taxon>
        <taxon>asterids</taxon>
        <taxon>campanulids</taxon>
        <taxon>Apiales</taxon>
        <taxon>Apiaceae</taxon>
        <taxon>Apioideae</taxon>
        <taxon>apioid superclade</taxon>
        <taxon>Tordylieae</taxon>
        <taxon>Tordyliinae</taxon>
        <taxon>Heracleum</taxon>
    </lineage>
</organism>
<feature type="region of interest" description="Disordered" evidence="1">
    <location>
        <begin position="98"/>
        <end position="157"/>
    </location>
</feature>
<feature type="region of interest" description="Disordered" evidence="1">
    <location>
        <begin position="191"/>
        <end position="233"/>
    </location>
</feature>